<proteinExistence type="predicted"/>
<reference evidence="2" key="3">
    <citation type="submission" date="2018-08" db="UniProtKB">
        <authorList>
            <consortium name="EnsemblPlants"/>
        </authorList>
    </citation>
    <scope>IDENTIFICATION</scope>
    <source>
        <strain evidence="2">cv. Bd21</strain>
    </source>
</reference>
<dbReference type="AlphaFoldDB" id="A0A0Q3HKY6"/>
<evidence type="ECO:0000313" key="3">
    <source>
        <dbReference type="Proteomes" id="UP000008810"/>
    </source>
</evidence>
<sequence length="76" mass="8818">MAFWGQIDKCNERTLVLRLGLHTASPADEPTEGLTVHQPLRLWHECASLPSKNRRLLMWTISLPSMPKAWKFVYNE</sequence>
<accession>A0A0Q3HKY6</accession>
<dbReference type="Proteomes" id="UP000008810">
    <property type="component" value="Chromosome 3"/>
</dbReference>
<dbReference type="Gramene" id="KQJ93994">
    <property type="protein sequence ID" value="KQJ93994"/>
    <property type="gene ID" value="BRADI_3g07936v3"/>
</dbReference>
<evidence type="ECO:0000313" key="1">
    <source>
        <dbReference type="EMBL" id="KQJ93994.1"/>
    </source>
</evidence>
<protein>
    <submittedName>
        <fullName evidence="1 2">Uncharacterized protein</fullName>
    </submittedName>
</protein>
<evidence type="ECO:0000313" key="2">
    <source>
        <dbReference type="EnsemblPlants" id="KQJ93994"/>
    </source>
</evidence>
<reference evidence="1 2" key="1">
    <citation type="journal article" date="2010" name="Nature">
        <title>Genome sequencing and analysis of the model grass Brachypodium distachyon.</title>
        <authorList>
            <consortium name="International Brachypodium Initiative"/>
        </authorList>
    </citation>
    <scope>NUCLEOTIDE SEQUENCE [LARGE SCALE GENOMIC DNA]</scope>
    <source>
        <strain evidence="1 2">Bd21</strain>
    </source>
</reference>
<gene>
    <name evidence="1" type="ORF">BRADI_3g07936v3</name>
</gene>
<keyword evidence="3" id="KW-1185">Reference proteome</keyword>
<name>A0A0Q3HKY6_BRADI</name>
<reference evidence="1" key="2">
    <citation type="submission" date="2017-06" db="EMBL/GenBank/DDBJ databases">
        <title>WGS assembly of Brachypodium distachyon.</title>
        <authorList>
            <consortium name="The International Brachypodium Initiative"/>
            <person name="Lucas S."/>
            <person name="Harmon-Smith M."/>
            <person name="Lail K."/>
            <person name="Tice H."/>
            <person name="Grimwood J."/>
            <person name="Bruce D."/>
            <person name="Barry K."/>
            <person name="Shu S."/>
            <person name="Lindquist E."/>
            <person name="Wang M."/>
            <person name="Pitluck S."/>
            <person name="Vogel J.P."/>
            <person name="Garvin D.F."/>
            <person name="Mockler T.C."/>
            <person name="Schmutz J."/>
            <person name="Rokhsar D."/>
            <person name="Bevan M.W."/>
        </authorList>
    </citation>
    <scope>NUCLEOTIDE SEQUENCE</scope>
    <source>
        <strain evidence="1">Bd21</strain>
    </source>
</reference>
<dbReference type="EnsemblPlants" id="KQJ93994">
    <property type="protein sequence ID" value="KQJ93994"/>
    <property type="gene ID" value="BRADI_3g07936v3"/>
</dbReference>
<organism evidence="1">
    <name type="scientific">Brachypodium distachyon</name>
    <name type="common">Purple false brome</name>
    <name type="synonym">Trachynia distachya</name>
    <dbReference type="NCBI Taxonomy" id="15368"/>
    <lineage>
        <taxon>Eukaryota</taxon>
        <taxon>Viridiplantae</taxon>
        <taxon>Streptophyta</taxon>
        <taxon>Embryophyta</taxon>
        <taxon>Tracheophyta</taxon>
        <taxon>Spermatophyta</taxon>
        <taxon>Magnoliopsida</taxon>
        <taxon>Liliopsida</taxon>
        <taxon>Poales</taxon>
        <taxon>Poaceae</taxon>
        <taxon>BOP clade</taxon>
        <taxon>Pooideae</taxon>
        <taxon>Stipodae</taxon>
        <taxon>Brachypodieae</taxon>
        <taxon>Brachypodium</taxon>
    </lineage>
</organism>
<dbReference type="InParanoid" id="A0A0Q3HKY6"/>
<dbReference type="EMBL" id="CM000882">
    <property type="protein sequence ID" value="KQJ93994.1"/>
    <property type="molecule type" value="Genomic_DNA"/>
</dbReference>